<sequence length="244" mass="26523">MKKIILNPLAAMVLAAFTMYGCASSNENLGTTAMGGTSMSETATMAGNASDTNRDDVDVLVVEEQAVVPVATLSVTALTMDNLVEVGDMFEDIDDTEQYDVMSLIKSSPNLSTFVKLIEQADMVDDLQRVDKLTLFAPTNEAFSKIPEEKLESFLMPENKALLYRVLQAHVLPSDVSSAQLEDNTRIQMSEDSYIPVERRLNGSVTTVGGAQVVKNDIEASNGRIHVIDAVIMPTENVNQGTLR</sequence>
<dbReference type="Gene3D" id="2.30.180.10">
    <property type="entry name" value="FAS1 domain"/>
    <property type="match status" value="1"/>
</dbReference>
<keyword evidence="1" id="KW-0732">Signal</keyword>
<accession>A0ABW4X2Q9</accession>
<dbReference type="RefSeq" id="WP_229957720.1">
    <property type="nucleotide sequence ID" value="NZ_JAJJWI010000001.1"/>
</dbReference>
<name>A0ABW4X2Q9_9BACT</name>
<feature type="domain" description="FAS1" evidence="2">
    <location>
        <begin position="98"/>
        <end position="232"/>
    </location>
</feature>
<feature type="signal peptide" evidence="1">
    <location>
        <begin position="1"/>
        <end position="23"/>
    </location>
</feature>
<dbReference type="SMART" id="SM00554">
    <property type="entry name" value="FAS1"/>
    <property type="match status" value="1"/>
</dbReference>
<comment type="caution">
    <text evidence="3">The sequence shown here is derived from an EMBL/GenBank/DDBJ whole genome shotgun (WGS) entry which is preliminary data.</text>
</comment>
<dbReference type="Proteomes" id="UP001597369">
    <property type="component" value="Unassembled WGS sequence"/>
</dbReference>
<dbReference type="EMBL" id="JBHUHV010000058">
    <property type="protein sequence ID" value="MFD2068902.1"/>
    <property type="molecule type" value="Genomic_DNA"/>
</dbReference>
<proteinExistence type="predicted"/>
<feature type="chain" id="PRO_5046833637" evidence="1">
    <location>
        <begin position="24"/>
        <end position="244"/>
    </location>
</feature>
<evidence type="ECO:0000313" key="3">
    <source>
        <dbReference type="EMBL" id="MFD2068902.1"/>
    </source>
</evidence>
<dbReference type="PROSITE" id="PS50213">
    <property type="entry name" value="FAS1"/>
    <property type="match status" value="1"/>
</dbReference>
<dbReference type="Pfam" id="PF02469">
    <property type="entry name" value="Fasciclin"/>
    <property type="match status" value="1"/>
</dbReference>
<dbReference type="InterPro" id="IPR000782">
    <property type="entry name" value="FAS1_domain"/>
</dbReference>
<organism evidence="3 4">
    <name type="scientific">Pontibacter silvestris</name>
    <dbReference type="NCBI Taxonomy" id="2305183"/>
    <lineage>
        <taxon>Bacteria</taxon>
        <taxon>Pseudomonadati</taxon>
        <taxon>Bacteroidota</taxon>
        <taxon>Cytophagia</taxon>
        <taxon>Cytophagales</taxon>
        <taxon>Hymenobacteraceae</taxon>
        <taxon>Pontibacter</taxon>
    </lineage>
</organism>
<evidence type="ECO:0000259" key="2">
    <source>
        <dbReference type="PROSITE" id="PS50213"/>
    </source>
</evidence>
<protein>
    <submittedName>
        <fullName evidence="3">Fasciclin domain-containing protein</fullName>
    </submittedName>
</protein>
<keyword evidence="4" id="KW-1185">Reference proteome</keyword>
<dbReference type="InterPro" id="IPR050904">
    <property type="entry name" value="Adhesion/Biosynth-related"/>
</dbReference>
<dbReference type="InterPro" id="IPR036378">
    <property type="entry name" value="FAS1_dom_sf"/>
</dbReference>
<gene>
    <name evidence="3" type="ORF">ACFSKU_18580</name>
</gene>
<dbReference type="SUPFAM" id="SSF82153">
    <property type="entry name" value="FAS1 domain"/>
    <property type="match status" value="1"/>
</dbReference>
<evidence type="ECO:0000256" key="1">
    <source>
        <dbReference type="SAM" id="SignalP"/>
    </source>
</evidence>
<reference evidence="4" key="1">
    <citation type="journal article" date="2019" name="Int. J. Syst. Evol. Microbiol.">
        <title>The Global Catalogue of Microorganisms (GCM) 10K type strain sequencing project: providing services to taxonomists for standard genome sequencing and annotation.</title>
        <authorList>
            <consortium name="The Broad Institute Genomics Platform"/>
            <consortium name="The Broad Institute Genome Sequencing Center for Infectious Disease"/>
            <person name="Wu L."/>
            <person name="Ma J."/>
        </authorList>
    </citation>
    <scope>NUCLEOTIDE SEQUENCE [LARGE SCALE GENOMIC DNA]</scope>
    <source>
        <strain evidence="4">JCM 16545</strain>
    </source>
</reference>
<evidence type="ECO:0000313" key="4">
    <source>
        <dbReference type="Proteomes" id="UP001597369"/>
    </source>
</evidence>
<dbReference type="PANTHER" id="PTHR10900">
    <property type="entry name" value="PERIOSTIN-RELATED"/>
    <property type="match status" value="1"/>
</dbReference>
<dbReference type="PANTHER" id="PTHR10900:SF77">
    <property type="entry name" value="FI19380P1"/>
    <property type="match status" value="1"/>
</dbReference>
<dbReference type="PROSITE" id="PS51257">
    <property type="entry name" value="PROKAR_LIPOPROTEIN"/>
    <property type="match status" value="1"/>
</dbReference>